<dbReference type="CDD" id="cd01650">
    <property type="entry name" value="RT_nLTR_like"/>
    <property type="match status" value="1"/>
</dbReference>
<dbReference type="InterPro" id="IPR000477">
    <property type="entry name" value="RT_dom"/>
</dbReference>
<proteinExistence type="predicted"/>
<evidence type="ECO:0000256" key="8">
    <source>
        <dbReference type="SAM" id="MobiDB-lite"/>
    </source>
</evidence>
<feature type="domain" description="Reverse transcriptase" evidence="10">
    <location>
        <begin position="376"/>
        <end position="656"/>
    </location>
</feature>
<evidence type="ECO:0000256" key="6">
    <source>
        <dbReference type="ARBA" id="ARBA00023136"/>
    </source>
</evidence>
<evidence type="ECO:0000256" key="9">
    <source>
        <dbReference type="SAM" id="Phobius"/>
    </source>
</evidence>
<evidence type="ECO:0000256" key="5">
    <source>
        <dbReference type="ARBA" id="ARBA00023133"/>
    </source>
</evidence>
<keyword evidence="5" id="KW-0350">Heme biosynthesis</keyword>
<feature type="transmembrane region" description="Helical" evidence="9">
    <location>
        <begin position="150"/>
        <end position="170"/>
    </location>
</feature>
<evidence type="ECO:0000259" key="10">
    <source>
        <dbReference type="PROSITE" id="PS50878"/>
    </source>
</evidence>
<name>A0ABY9DCW0_VITVI</name>
<reference evidence="11 12" key="1">
    <citation type="journal article" date="2023" name="Hortic Res">
        <title>The complete reference genome for grapevine (Vitis vinifera L.) genetics and breeding.</title>
        <authorList>
            <person name="Shi X."/>
            <person name="Cao S."/>
            <person name="Wang X."/>
            <person name="Huang S."/>
            <person name="Wang Y."/>
            <person name="Liu Z."/>
            <person name="Liu W."/>
            <person name="Leng X."/>
            <person name="Peng Y."/>
            <person name="Wang N."/>
            <person name="Wang Y."/>
            <person name="Ma Z."/>
            <person name="Xu X."/>
            <person name="Zhang F."/>
            <person name="Xue H."/>
            <person name="Zhong H."/>
            <person name="Wang Y."/>
            <person name="Zhang K."/>
            <person name="Velt A."/>
            <person name="Avia K."/>
            <person name="Holtgrawe D."/>
            <person name="Grimplet J."/>
            <person name="Matus J.T."/>
            <person name="Ware D."/>
            <person name="Wu X."/>
            <person name="Wang H."/>
            <person name="Liu C."/>
            <person name="Fang Y."/>
            <person name="Rustenholz C."/>
            <person name="Cheng Z."/>
            <person name="Xiao H."/>
            <person name="Zhou Y."/>
        </authorList>
    </citation>
    <scope>NUCLEOTIDE SEQUENCE [LARGE SCALE GENOMIC DNA]</scope>
    <source>
        <strain evidence="12">cv. Pinot noir / PN40024</strain>
        <tissue evidence="11">Leaf</tissue>
    </source>
</reference>
<evidence type="ECO:0000313" key="12">
    <source>
        <dbReference type="Proteomes" id="UP001227230"/>
    </source>
</evidence>
<keyword evidence="4 9" id="KW-1133">Transmembrane helix</keyword>
<keyword evidence="2" id="KW-0808">Transferase</keyword>
<feature type="transmembrane region" description="Helical" evidence="9">
    <location>
        <begin position="1159"/>
        <end position="1178"/>
    </location>
</feature>
<feature type="transmembrane region" description="Helical" evidence="9">
    <location>
        <begin position="205"/>
        <end position="226"/>
    </location>
</feature>
<dbReference type="PANTHER" id="PTHR43448:SF2">
    <property type="entry name" value="PROTOHEME IX FARNESYLTRANSFERASE, MITOCHONDRIAL"/>
    <property type="match status" value="1"/>
</dbReference>
<dbReference type="SUPFAM" id="SSF56672">
    <property type="entry name" value="DNA/RNA polymerases"/>
    <property type="match status" value="1"/>
</dbReference>
<dbReference type="InterPro" id="IPR026960">
    <property type="entry name" value="RVT-Znf"/>
</dbReference>
<evidence type="ECO:0000256" key="3">
    <source>
        <dbReference type="ARBA" id="ARBA00022692"/>
    </source>
</evidence>
<protein>
    <recommendedName>
        <fullName evidence="7">Heme O synthase</fullName>
    </recommendedName>
</protein>
<evidence type="ECO:0000256" key="1">
    <source>
        <dbReference type="ARBA" id="ARBA00004141"/>
    </source>
</evidence>
<feature type="region of interest" description="Disordered" evidence="8">
    <location>
        <begin position="1196"/>
        <end position="1226"/>
    </location>
</feature>
<dbReference type="InterPro" id="IPR044878">
    <property type="entry name" value="UbiA_sf"/>
</dbReference>
<dbReference type="Pfam" id="PF01040">
    <property type="entry name" value="UbiA"/>
    <property type="match status" value="1"/>
</dbReference>
<feature type="transmembrane region" description="Helical" evidence="9">
    <location>
        <begin position="176"/>
        <end position="193"/>
    </location>
</feature>
<evidence type="ECO:0000313" key="11">
    <source>
        <dbReference type="EMBL" id="WKA05225.1"/>
    </source>
</evidence>
<evidence type="ECO:0000256" key="2">
    <source>
        <dbReference type="ARBA" id="ARBA00022679"/>
    </source>
</evidence>
<feature type="compositionally biased region" description="Polar residues" evidence="8">
    <location>
        <begin position="1196"/>
        <end position="1215"/>
    </location>
</feature>
<dbReference type="EMBL" id="CP126662">
    <property type="protein sequence ID" value="WKA05225.1"/>
    <property type="molecule type" value="Genomic_DNA"/>
</dbReference>
<dbReference type="InterPro" id="IPR006369">
    <property type="entry name" value="Protohaem_IX_farnesylTrfase"/>
</dbReference>
<dbReference type="Pfam" id="PF13966">
    <property type="entry name" value="zf-RVT"/>
    <property type="match status" value="1"/>
</dbReference>
<keyword evidence="3 9" id="KW-0812">Transmembrane</keyword>
<keyword evidence="12" id="KW-1185">Reference proteome</keyword>
<dbReference type="PANTHER" id="PTHR43448">
    <property type="entry name" value="PROTOHEME IX FARNESYLTRANSFERASE, MITOCHONDRIAL"/>
    <property type="match status" value="1"/>
</dbReference>
<feature type="transmembrane region" description="Helical" evidence="9">
    <location>
        <begin position="108"/>
        <end position="129"/>
    </location>
</feature>
<comment type="subcellular location">
    <subcellularLocation>
        <location evidence="1">Membrane</location>
        <topology evidence="1">Multi-pass membrane protein</topology>
    </subcellularLocation>
</comment>
<dbReference type="InterPro" id="IPR000537">
    <property type="entry name" value="UbiA_prenyltransferase"/>
</dbReference>
<dbReference type="NCBIfam" id="TIGR01473">
    <property type="entry name" value="cyoE_ctaB"/>
    <property type="match status" value="1"/>
</dbReference>
<organism evidence="11 12">
    <name type="scientific">Vitis vinifera</name>
    <name type="common">Grape</name>
    <dbReference type="NCBI Taxonomy" id="29760"/>
    <lineage>
        <taxon>Eukaryota</taxon>
        <taxon>Viridiplantae</taxon>
        <taxon>Streptophyta</taxon>
        <taxon>Embryophyta</taxon>
        <taxon>Tracheophyta</taxon>
        <taxon>Spermatophyta</taxon>
        <taxon>Magnoliopsida</taxon>
        <taxon>eudicotyledons</taxon>
        <taxon>Gunneridae</taxon>
        <taxon>Pentapetalae</taxon>
        <taxon>rosids</taxon>
        <taxon>Vitales</taxon>
        <taxon>Vitaceae</taxon>
        <taxon>Viteae</taxon>
        <taxon>Vitis</taxon>
    </lineage>
</organism>
<feature type="transmembrane region" description="Helical" evidence="9">
    <location>
        <begin position="1125"/>
        <end position="1147"/>
    </location>
</feature>
<dbReference type="PROSITE" id="PS50878">
    <property type="entry name" value="RT_POL"/>
    <property type="match status" value="1"/>
</dbReference>
<feature type="transmembrane region" description="Helical" evidence="9">
    <location>
        <begin position="232"/>
        <end position="252"/>
    </location>
</feature>
<evidence type="ECO:0000256" key="4">
    <source>
        <dbReference type="ARBA" id="ARBA00022989"/>
    </source>
</evidence>
<accession>A0ABY9DCW0</accession>
<dbReference type="Gene3D" id="1.10.357.140">
    <property type="entry name" value="UbiA prenyltransferase"/>
    <property type="match status" value="1"/>
</dbReference>
<keyword evidence="6 9" id="KW-0472">Membrane</keyword>
<evidence type="ECO:0000256" key="7">
    <source>
        <dbReference type="ARBA" id="ARBA00030253"/>
    </source>
</evidence>
<dbReference type="CDD" id="cd13957">
    <property type="entry name" value="PT_UbiA_Cox10"/>
    <property type="match status" value="1"/>
</dbReference>
<sequence length="1248" mass="139514">MWRNSQSLYSKLVFSRNPNPNPTFLTSSSISSLDAIVRPFSIASDGTRTVGSTINTTSLSARDAVDLARHYGRCYCELSKARLSMLVVATSGTGFVLGSGNIIDFGGLFWTCAGTMMVAASANSLNQVFEINNDAKMKRTMRRPLPSGRLSIPHAVTWASSVGVAGTAILACKANMLAAGLAASNLLLYAFVYTPLKQIHPVNTWVGAVVGAIPPLLGWAAAAGQVSLNGMILPAALYFWQIPHFMALAYLCRDDYAAGGYRMLSFADASGRRTAVVALRNSLYLIPLGFIAYDFVTEEAKKYLLIFLKGGASMGGGLFCVEKLRFLGVVPLVEIRGVVSPIEARSNPKDGTVVGTFADAVRKDMTMADVMSFFKEFYENGKFVKSLNATFMVLIPKKAGAEALGDYRPISLVGSLYKWLAKVLANRLKKVVGKVVSKAQGAFVEGRQILDAVLIANEAIDSTLKNNESDILCKLDIEKAYDKVDWNFILTIMKKMGFGEKWIRWIQWCIFTASFSVMINGTPTGFFQSSRGLRQGDPLSPYLFVIAMEVFSAFIKRAVEGDFLSGCRVKGRSEEGVLISHLLLANDILVFCKPSQDQLTYLSWLLMWFEATSGLRVNLEKSELIPVGRVENMDDLARDFGCSLGSLPTTYLGMPLGAPFKSVTVWDGVEEHFRRRLTMWKRQYLSKGRRATLICSTLSNLPIYLMSLLCLPSSVRRRLEKIQRDFLWGGGNLERKPHLVRWELVCLSKSKGGLGVKSLSLLNKTLLAKWNWRFANEREALWNQVIRGKYGEARGGWCSQEVREAHGMGLWKGIRADWKLVSDRLAIIVGNGRRVNFWRDRWCGESPLCMTFPSLFALTVEKEAWVADIWDPLAEGGWGGWNPCFLRAFNDWEVEEAERFMERIQSKRVIEDVEDTVSWTETKSGKFSVKSLYIALEAGGLSLFPSSFIWNVNVQPKISFFAWEATWGKALTLDMVQKRGWALANRCFMCLEKEENINHLLLHCSRTRALWDLLFALFGVSWVLPFSVRETLLSWNGFFLGKNRKKAWRAAPLHIFWTVWKERNRLAFKDESLSIQRLKHSFILTLWAEAKLFIDDCPLTIANFIDWLGSKEFTEPFLSAGGVTSGWFCLESSLLTLAISAAAFAFYRDRTKQKARRMFHASLLYLPVFMSGLIVHRVTDNQQGLVQDNSEKTVELSSSSGTLEQENENVRSQNKARWPAAGSPAKSPVAYASVAPFPFLPAPIYSAD</sequence>
<dbReference type="InterPro" id="IPR043502">
    <property type="entry name" value="DNA/RNA_pol_sf"/>
</dbReference>
<gene>
    <name evidence="11" type="ORF">VitviT2T_023203</name>
</gene>
<dbReference type="Pfam" id="PF00078">
    <property type="entry name" value="RVT_1"/>
    <property type="match status" value="1"/>
</dbReference>
<dbReference type="Proteomes" id="UP001227230">
    <property type="component" value="Chromosome 15"/>
</dbReference>
<feature type="transmembrane region" description="Helical" evidence="9">
    <location>
        <begin position="83"/>
        <end position="102"/>
    </location>
</feature>